<accession>A0AAD7C487</accession>
<keyword evidence="3" id="KW-1185">Reference proteome</keyword>
<dbReference type="AlphaFoldDB" id="A0AAD7C487"/>
<dbReference type="Proteomes" id="UP001221142">
    <property type="component" value="Unassembled WGS sequence"/>
</dbReference>
<evidence type="ECO:0000256" key="1">
    <source>
        <dbReference type="SAM" id="MobiDB-lite"/>
    </source>
</evidence>
<feature type="compositionally biased region" description="Polar residues" evidence="1">
    <location>
        <begin position="192"/>
        <end position="202"/>
    </location>
</feature>
<proteinExistence type="predicted"/>
<name>A0AAD7C487_9AGAR</name>
<protein>
    <recommendedName>
        <fullName evidence="4">C2H2-type domain-containing protein</fullName>
    </recommendedName>
</protein>
<comment type="caution">
    <text evidence="2">The sequence shown here is derived from an EMBL/GenBank/DDBJ whole genome shotgun (WGS) entry which is preliminary data.</text>
</comment>
<evidence type="ECO:0008006" key="4">
    <source>
        <dbReference type="Google" id="ProtNLM"/>
    </source>
</evidence>
<evidence type="ECO:0000313" key="2">
    <source>
        <dbReference type="EMBL" id="KAJ7638556.1"/>
    </source>
</evidence>
<dbReference type="EMBL" id="JARKIF010000005">
    <property type="protein sequence ID" value="KAJ7638556.1"/>
    <property type="molecule type" value="Genomic_DNA"/>
</dbReference>
<organism evidence="2 3">
    <name type="scientific">Roridomyces roridus</name>
    <dbReference type="NCBI Taxonomy" id="1738132"/>
    <lineage>
        <taxon>Eukaryota</taxon>
        <taxon>Fungi</taxon>
        <taxon>Dikarya</taxon>
        <taxon>Basidiomycota</taxon>
        <taxon>Agaricomycotina</taxon>
        <taxon>Agaricomycetes</taxon>
        <taxon>Agaricomycetidae</taxon>
        <taxon>Agaricales</taxon>
        <taxon>Marasmiineae</taxon>
        <taxon>Mycenaceae</taxon>
        <taxon>Roridomyces</taxon>
    </lineage>
</organism>
<feature type="region of interest" description="Disordered" evidence="1">
    <location>
        <begin position="158"/>
        <end position="203"/>
    </location>
</feature>
<reference evidence="2" key="1">
    <citation type="submission" date="2023-03" db="EMBL/GenBank/DDBJ databases">
        <title>Massive genome expansion in bonnet fungi (Mycena s.s.) driven by repeated elements and novel gene families across ecological guilds.</title>
        <authorList>
            <consortium name="Lawrence Berkeley National Laboratory"/>
            <person name="Harder C.B."/>
            <person name="Miyauchi S."/>
            <person name="Viragh M."/>
            <person name="Kuo A."/>
            <person name="Thoen E."/>
            <person name="Andreopoulos B."/>
            <person name="Lu D."/>
            <person name="Skrede I."/>
            <person name="Drula E."/>
            <person name="Henrissat B."/>
            <person name="Morin E."/>
            <person name="Kohler A."/>
            <person name="Barry K."/>
            <person name="LaButti K."/>
            <person name="Morin E."/>
            <person name="Salamov A."/>
            <person name="Lipzen A."/>
            <person name="Mereny Z."/>
            <person name="Hegedus B."/>
            <person name="Baldrian P."/>
            <person name="Stursova M."/>
            <person name="Weitz H."/>
            <person name="Taylor A."/>
            <person name="Grigoriev I.V."/>
            <person name="Nagy L.G."/>
            <person name="Martin F."/>
            <person name="Kauserud H."/>
        </authorList>
    </citation>
    <scope>NUCLEOTIDE SEQUENCE</scope>
    <source>
        <strain evidence="2">9284</strain>
    </source>
</reference>
<sequence>MSSSPPTHFSANPIGLGLSFHSVAPHTRHSIEPLSFDSSLHLQYPPPLRLSPEPVFHPSFSPSTLSSSWSHGHLFSSPGSTMTASSSDPRLFPASFSSSSSLSLSDSSFSLYTPSGTIDPAYLTAPLSHDSREDAFTPQGFRRADGESPAKSYIRHLSRGYPSIPCSPSPTTRLSPKPPVSRPRPIKRKSSTQDAPSEQSSLVAAGSPIFDAHRGISQDELEAKARRCRLRFPDVEVFDSRWLASFTGKLSAHGEMIDQFRCYVVGCTQTNKRRDHMVVHVGSHLDQKQYKCPQWQVVYSPVESRNNPVLVLHGLRAGTN</sequence>
<gene>
    <name evidence="2" type="ORF">FB45DRAFT_405550</name>
</gene>
<evidence type="ECO:0000313" key="3">
    <source>
        <dbReference type="Proteomes" id="UP001221142"/>
    </source>
</evidence>